<evidence type="ECO:0000256" key="1">
    <source>
        <dbReference type="SAM" id="SignalP"/>
    </source>
</evidence>
<dbReference type="Proteomes" id="UP000618931">
    <property type="component" value="Unassembled WGS sequence"/>
</dbReference>
<comment type="caution">
    <text evidence="3">The sequence shown here is derived from an EMBL/GenBank/DDBJ whole genome shotgun (WGS) entry which is preliminary data.</text>
</comment>
<dbReference type="RefSeq" id="WP_196294093.1">
    <property type="nucleotide sequence ID" value="NZ_JADQDM010000008.1"/>
</dbReference>
<dbReference type="InterPro" id="IPR026444">
    <property type="entry name" value="Secre_tail"/>
</dbReference>
<gene>
    <name evidence="3" type="ORF">I2H31_16210</name>
</gene>
<keyword evidence="4" id="KW-1185">Reference proteome</keyword>
<feature type="domain" description="Secretion system C-terminal sorting" evidence="2">
    <location>
        <begin position="309"/>
        <end position="384"/>
    </location>
</feature>
<evidence type="ECO:0000313" key="4">
    <source>
        <dbReference type="Proteomes" id="UP000618931"/>
    </source>
</evidence>
<proteinExistence type="predicted"/>
<dbReference type="Pfam" id="PF18962">
    <property type="entry name" value="Por_Secre_tail"/>
    <property type="match status" value="1"/>
</dbReference>
<evidence type="ECO:0000259" key="2">
    <source>
        <dbReference type="Pfam" id="PF18962"/>
    </source>
</evidence>
<accession>A0ABS0I6X8</accession>
<organism evidence="3 4">
    <name type="scientific">Hymenobacter ruricola</name>
    <dbReference type="NCBI Taxonomy" id="2791023"/>
    <lineage>
        <taxon>Bacteria</taxon>
        <taxon>Pseudomonadati</taxon>
        <taxon>Bacteroidota</taxon>
        <taxon>Cytophagia</taxon>
        <taxon>Cytophagales</taxon>
        <taxon>Hymenobacteraceae</taxon>
        <taxon>Hymenobacter</taxon>
    </lineage>
</organism>
<reference evidence="3 4" key="1">
    <citation type="submission" date="2020-11" db="EMBL/GenBank/DDBJ databases">
        <authorList>
            <person name="Kim M.K."/>
        </authorList>
    </citation>
    <scope>NUCLEOTIDE SEQUENCE [LARGE SCALE GENOMIC DNA]</scope>
    <source>
        <strain evidence="3 4">BT662</strain>
    </source>
</reference>
<name>A0ABS0I6X8_9BACT</name>
<protein>
    <submittedName>
        <fullName evidence="3">T9SS type A sorting domain-containing protein</fullName>
    </submittedName>
</protein>
<keyword evidence="1" id="KW-0732">Signal</keyword>
<dbReference type="NCBIfam" id="TIGR04183">
    <property type="entry name" value="Por_Secre_tail"/>
    <property type="match status" value="1"/>
</dbReference>
<evidence type="ECO:0000313" key="3">
    <source>
        <dbReference type="EMBL" id="MBF9222649.1"/>
    </source>
</evidence>
<feature type="chain" id="PRO_5046069863" evidence="1">
    <location>
        <begin position="23"/>
        <end position="389"/>
    </location>
</feature>
<sequence>MKKTITLSLLAALAGPTLNAQAQITLDGVINAAEIGAAAGGRYTSLGAFTPAHVGNAGFGNAGLLRLYGANSASKLYLALAGTIEAGNNNFQIYMDLPGRTGVAAGTAMPAIAGTASVFGTFAGGGIGGTKMEMEVDAAIATTGNMDVQAAVYTATTGVAKSLGDGLGAPAVNTGAPSTIPASSTTGTYSLFAGTRVAYLAPTTPTGDITSNPGNTTGGGAGSYGLEYEFNRASLGLPSGASIVRVLAAYVSGDGYWSSDVIPEIPGNGNNNLGFSPDFTVLAGTQAATANVVVLSSRQAQDAVVALSVFPNPGRGESTVSYQVLGGPQAVAVRLTDLLGREVQTLLNAKQNSGFHDLKVDTNGLAAGIYLVKVDVGDKVATRRLEVTR</sequence>
<feature type="signal peptide" evidence="1">
    <location>
        <begin position="1"/>
        <end position="22"/>
    </location>
</feature>
<dbReference type="EMBL" id="JADQDM010000008">
    <property type="protein sequence ID" value="MBF9222649.1"/>
    <property type="molecule type" value="Genomic_DNA"/>
</dbReference>